<evidence type="ECO:0000313" key="2">
    <source>
        <dbReference type="Proteomes" id="UP001178662"/>
    </source>
</evidence>
<gene>
    <name evidence="1" type="ORF">P0Y55_10795</name>
</gene>
<evidence type="ECO:0008006" key="3">
    <source>
        <dbReference type="Google" id="ProtNLM"/>
    </source>
</evidence>
<dbReference type="EMBL" id="CP119317">
    <property type="protein sequence ID" value="WEK53084.1"/>
    <property type="molecule type" value="Genomic_DNA"/>
</dbReference>
<sequence length="114" mass="12537">MRRDFMKLLILAGVLGFAVLYGMELSAKGIKDVNGDLQQSNSTVSSDEWQLPSQTPDHTLDSAISDWDQELYGVPQNNRKPIVDRVSGAAGDTLHELSRGGIKFVVSLFERVMG</sequence>
<name>A0AA95ETS1_9BACL</name>
<proteinExistence type="predicted"/>
<organism evidence="1 2">
    <name type="scientific">Candidatus Cohnella colombiensis</name>
    <dbReference type="NCBI Taxonomy" id="3121368"/>
    <lineage>
        <taxon>Bacteria</taxon>
        <taxon>Bacillati</taxon>
        <taxon>Bacillota</taxon>
        <taxon>Bacilli</taxon>
        <taxon>Bacillales</taxon>
        <taxon>Paenibacillaceae</taxon>
        <taxon>Cohnella</taxon>
    </lineage>
</organism>
<dbReference type="Proteomes" id="UP001178662">
    <property type="component" value="Chromosome"/>
</dbReference>
<keyword evidence="2" id="KW-1185">Reference proteome</keyword>
<dbReference type="Pfam" id="PF12438">
    <property type="entry name" value="DUF3679"/>
    <property type="match status" value="1"/>
</dbReference>
<protein>
    <recommendedName>
        <fullName evidence="3">DUF3679 domain-containing protein</fullName>
    </recommendedName>
</protein>
<accession>A0AA95ETS1</accession>
<reference evidence="1" key="1">
    <citation type="submission" date="2023-03" db="EMBL/GenBank/DDBJ databases">
        <title>Andean soil-derived lignocellulolytic bacterial consortium as a source of novel taxa and putative plastic-active enzymes.</title>
        <authorList>
            <person name="Diaz-Garcia L."/>
            <person name="Chuvochina M."/>
            <person name="Feuerriegel G."/>
            <person name="Bunk B."/>
            <person name="Sproer C."/>
            <person name="Streit W.R."/>
            <person name="Rodriguez L.M."/>
            <person name="Overmann J."/>
            <person name="Jimenez D.J."/>
        </authorList>
    </citation>
    <scope>NUCLEOTIDE SEQUENCE</scope>
    <source>
        <strain evidence="1">MAG 2441</strain>
    </source>
</reference>
<evidence type="ECO:0000313" key="1">
    <source>
        <dbReference type="EMBL" id="WEK53084.1"/>
    </source>
</evidence>
<dbReference type="AlphaFoldDB" id="A0AA95ETS1"/>
<dbReference type="InterPro" id="IPR020534">
    <property type="entry name" value="Uncharacterised_YqxA"/>
</dbReference>